<evidence type="ECO:0000313" key="3">
    <source>
        <dbReference type="Proteomes" id="UP000198604"/>
    </source>
</evidence>
<keyword evidence="1" id="KW-1133">Transmembrane helix</keyword>
<dbReference type="OrthoDB" id="7870017at2"/>
<keyword evidence="1" id="KW-0472">Membrane</keyword>
<accession>A0A0E4H3Q5</accession>
<dbReference type="STRING" id="1608583.BN1356_00418"/>
<keyword evidence="3" id="KW-1185">Reference proteome</keyword>
<gene>
    <name evidence="2" type="ORF">BN1356_00418</name>
</gene>
<name>A0A0E4H3Q5_9STRE</name>
<protein>
    <submittedName>
        <fullName evidence="2">Membrane protein</fullName>
    </submittedName>
</protein>
<dbReference type="Proteomes" id="UP000198604">
    <property type="component" value="Unassembled WGS sequence"/>
</dbReference>
<organism evidence="2 3">
    <name type="scientific">Streptococcus varani</name>
    <dbReference type="NCBI Taxonomy" id="1608583"/>
    <lineage>
        <taxon>Bacteria</taxon>
        <taxon>Bacillati</taxon>
        <taxon>Bacillota</taxon>
        <taxon>Bacilli</taxon>
        <taxon>Lactobacillales</taxon>
        <taxon>Streptococcaceae</taxon>
        <taxon>Streptococcus</taxon>
    </lineage>
</organism>
<dbReference type="Pfam" id="PF05437">
    <property type="entry name" value="AzlD"/>
    <property type="match status" value="1"/>
</dbReference>
<keyword evidence="1" id="KW-0812">Transmembrane</keyword>
<dbReference type="InterPro" id="IPR008407">
    <property type="entry name" value="Brnchd-chn_aa_trnsp_AzlD"/>
</dbReference>
<sequence length="107" mass="11918">MINQYILGAIVISALVTWLPRVLPYVFVRFATLPDKLVKFLAYLPLTIIFALILSSLFPGRVGGWPKIQWIELVAVLPTFAVLGKTRNVMLAVVAGILCVATLRYLF</sequence>
<reference evidence="3" key="1">
    <citation type="submission" date="2015-03" db="EMBL/GenBank/DDBJ databases">
        <authorList>
            <person name="Urmite Genomes"/>
        </authorList>
    </citation>
    <scope>NUCLEOTIDE SEQUENCE [LARGE SCALE GENOMIC DNA]</scope>
    <source>
        <strain evidence="3">FF10</strain>
    </source>
</reference>
<dbReference type="RefSeq" id="WP_093649762.1">
    <property type="nucleotide sequence ID" value="NZ_CTEN01000001.1"/>
</dbReference>
<evidence type="ECO:0000256" key="1">
    <source>
        <dbReference type="SAM" id="Phobius"/>
    </source>
</evidence>
<dbReference type="AlphaFoldDB" id="A0A0E4H3Q5"/>
<feature type="transmembrane region" description="Helical" evidence="1">
    <location>
        <begin position="89"/>
        <end position="106"/>
    </location>
</feature>
<dbReference type="EMBL" id="CTEN01000001">
    <property type="protein sequence ID" value="CQR24050.1"/>
    <property type="molecule type" value="Genomic_DNA"/>
</dbReference>
<proteinExistence type="predicted"/>
<feature type="transmembrane region" description="Helical" evidence="1">
    <location>
        <begin position="40"/>
        <end position="58"/>
    </location>
</feature>
<evidence type="ECO:0000313" key="2">
    <source>
        <dbReference type="EMBL" id="CQR24050.1"/>
    </source>
</evidence>
<feature type="transmembrane region" description="Helical" evidence="1">
    <location>
        <begin position="6"/>
        <end position="28"/>
    </location>
</feature>